<reference evidence="10 11" key="1">
    <citation type="submission" date="2014-10" db="EMBL/GenBank/DDBJ databases">
        <title>Whole genome sequence of Francisella endociliophora strain FSC1006, isolated from a laboratory culture of the marine ciliate Euplotes raikovi.</title>
        <authorList>
            <person name="Granberg M."/>
            <person name="Backman S."/>
            <person name="Lundmark E."/>
            <person name="Nilsson E."/>
            <person name="Karlsson E."/>
            <person name="Thelaus J."/>
            <person name="Ohrman C."/>
            <person name="Larkeryd A."/>
            <person name="Stenberg P."/>
        </authorList>
    </citation>
    <scope>NUCLEOTIDE SEQUENCE [LARGE SCALE GENOMIC DNA]</scope>
    <source>
        <strain evidence="10 11">FSC1006</strain>
    </source>
</reference>
<evidence type="ECO:0000256" key="8">
    <source>
        <dbReference type="RuleBase" id="RU003755"/>
    </source>
</evidence>
<keyword evidence="2 8" id="KW-0813">Transport</keyword>
<feature type="transmembrane region" description="Helical" evidence="9">
    <location>
        <begin position="377"/>
        <end position="399"/>
    </location>
</feature>
<dbReference type="InterPro" id="IPR005279">
    <property type="entry name" value="Dipep/tripep_permease"/>
</dbReference>
<feature type="transmembrane region" description="Helical" evidence="9">
    <location>
        <begin position="23"/>
        <end position="41"/>
    </location>
</feature>
<dbReference type="SUPFAM" id="SSF103473">
    <property type="entry name" value="MFS general substrate transporter"/>
    <property type="match status" value="2"/>
</dbReference>
<feature type="transmembrane region" description="Helical" evidence="9">
    <location>
        <begin position="165"/>
        <end position="184"/>
    </location>
</feature>
<dbReference type="PROSITE" id="PS01023">
    <property type="entry name" value="PTR2_2"/>
    <property type="match status" value="1"/>
</dbReference>
<evidence type="ECO:0000256" key="3">
    <source>
        <dbReference type="ARBA" id="ARBA00022475"/>
    </source>
</evidence>
<keyword evidence="7 9" id="KW-0472">Membrane</keyword>
<feature type="transmembrane region" description="Helical" evidence="9">
    <location>
        <begin position="47"/>
        <end position="67"/>
    </location>
</feature>
<dbReference type="InterPro" id="IPR018456">
    <property type="entry name" value="PTR2_symporter_CS"/>
</dbReference>
<dbReference type="PANTHER" id="PTHR23517">
    <property type="entry name" value="RESISTANCE PROTEIN MDTM, PUTATIVE-RELATED-RELATED"/>
    <property type="match status" value="1"/>
</dbReference>
<keyword evidence="5" id="KW-0571">Peptide transport</keyword>
<feature type="transmembrane region" description="Helical" evidence="9">
    <location>
        <begin position="310"/>
        <end position="330"/>
    </location>
</feature>
<dbReference type="EMBL" id="CP009574">
    <property type="protein sequence ID" value="AIT08724.1"/>
    <property type="molecule type" value="Genomic_DNA"/>
</dbReference>
<dbReference type="Proteomes" id="UP000029672">
    <property type="component" value="Chromosome"/>
</dbReference>
<keyword evidence="11" id="KW-1185">Reference proteome</keyword>
<evidence type="ECO:0000256" key="2">
    <source>
        <dbReference type="ARBA" id="ARBA00022448"/>
    </source>
</evidence>
<proteinExistence type="inferred from homology"/>
<feature type="transmembrane region" description="Helical" evidence="9">
    <location>
        <begin position="411"/>
        <end position="434"/>
    </location>
</feature>
<gene>
    <name evidence="10" type="ORF">LO80_01190</name>
</gene>
<feature type="transmembrane region" description="Helical" evidence="9">
    <location>
        <begin position="260"/>
        <end position="290"/>
    </location>
</feature>
<evidence type="ECO:0000256" key="5">
    <source>
        <dbReference type="ARBA" id="ARBA00022856"/>
    </source>
</evidence>
<keyword evidence="6 9" id="KW-1133">Transmembrane helix</keyword>
<feature type="transmembrane region" description="Helical" evidence="9">
    <location>
        <begin position="230"/>
        <end position="248"/>
    </location>
</feature>
<dbReference type="Gene3D" id="1.20.1250.20">
    <property type="entry name" value="MFS general substrate transporter like domains"/>
    <property type="match status" value="1"/>
</dbReference>
<dbReference type="PANTHER" id="PTHR23517:SF15">
    <property type="entry name" value="PROTON-DEPENDENT OLIGOPEPTIDE FAMILY TRANSPORT PROTEIN"/>
    <property type="match status" value="1"/>
</dbReference>
<keyword evidence="5" id="KW-0653">Protein transport</keyword>
<evidence type="ECO:0008006" key="12">
    <source>
        <dbReference type="Google" id="ProtNLM"/>
    </source>
</evidence>
<dbReference type="GO" id="GO:1904680">
    <property type="term" value="F:peptide transmembrane transporter activity"/>
    <property type="evidence" value="ECO:0007669"/>
    <property type="project" value="InterPro"/>
</dbReference>
<keyword evidence="4 8" id="KW-0812">Transmembrane</keyword>
<comment type="similarity">
    <text evidence="8">Belongs to the major facilitator superfamily. Proton-dependent oligopeptide transporter (POT/PTR) (TC 2.A.17) family.</text>
</comment>
<evidence type="ECO:0000256" key="4">
    <source>
        <dbReference type="ARBA" id="ARBA00022692"/>
    </source>
</evidence>
<evidence type="ECO:0000256" key="1">
    <source>
        <dbReference type="ARBA" id="ARBA00004651"/>
    </source>
</evidence>
<protein>
    <recommendedName>
        <fullName evidence="12">Major facilitator transporter</fullName>
    </recommendedName>
</protein>
<sequence length="485" mass="53920">MELENIQKKQFINLFQIEMWERFAFYSFTSLFVLFTISMSFSEKDAYMIFGVFSGLAYGLPVVGGIIADKLLGIKRAMVTGAIVLTLGYFSLGLSYSYHAVMLSLSMIAIGNALFKPAPSSLIGMIYDKDAAQTSAAFSMYYMAINIGAFFAGVAAPLIAKYTNFHIAFIVAAIGMLFAILSFFKKFGLYKSLYNEVGSKPLELRNIAFSVLILCLLLLCSFILLNYNEVAFYIIIAITASVLIYLFSSSFSYSDNVTKVKLITGVCLFVQAIFFFIIYAQTFSTLVIFAKNNVVLSIFGFDISPASFTSVSYFWILTLSPILAKLYLYIHEKKYNFNTFDKFATSIFLCAIAFLILYFACITTAGADSKITSLWLVIYYFLASLAELFISAMGLAVAAQYFPREKIGLCMGAWLLCQGCGQTLAGKIAGYISMPSESVSAKDSLIVFTNYFEKFSIVCFIVAIIFTVIAIYIRILSKKKNISFA</sequence>
<dbReference type="InterPro" id="IPR050171">
    <property type="entry name" value="MFS_Transporters"/>
</dbReference>
<evidence type="ECO:0000256" key="7">
    <source>
        <dbReference type="ARBA" id="ARBA00023136"/>
    </source>
</evidence>
<evidence type="ECO:0000313" key="11">
    <source>
        <dbReference type="Proteomes" id="UP000029672"/>
    </source>
</evidence>
<evidence type="ECO:0000256" key="6">
    <source>
        <dbReference type="ARBA" id="ARBA00022989"/>
    </source>
</evidence>
<accession>A0A097EMC3</accession>
<name>A0A097EMC3_9GAMM</name>
<feature type="transmembrane region" description="Helical" evidence="9">
    <location>
        <begin position="74"/>
        <end position="92"/>
    </location>
</feature>
<dbReference type="GO" id="GO:0005886">
    <property type="term" value="C:plasma membrane"/>
    <property type="evidence" value="ECO:0007669"/>
    <property type="project" value="UniProtKB-SubCell"/>
</dbReference>
<dbReference type="KEGG" id="frf:LO80_01190"/>
<dbReference type="AlphaFoldDB" id="A0A097EMC3"/>
<dbReference type="CDD" id="cd17346">
    <property type="entry name" value="MFS_DtpA_like"/>
    <property type="match status" value="1"/>
</dbReference>
<evidence type="ECO:0000313" key="10">
    <source>
        <dbReference type="EMBL" id="AIT08724.1"/>
    </source>
</evidence>
<feature type="transmembrane region" description="Helical" evidence="9">
    <location>
        <begin position="136"/>
        <end position="159"/>
    </location>
</feature>
<dbReference type="eggNOG" id="COG3104">
    <property type="taxonomic scope" value="Bacteria"/>
</dbReference>
<dbReference type="NCBIfam" id="TIGR00924">
    <property type="entry name" value="yjdL_sub1_fam"/>
    <property type="match status" value="1"/>
</dbReference>
<keyword evidence="3" id="KW-1003">Cell membrane</keyword>
<dbReference type="InterPro" id="IPR036259">
    <property type="entry name" value="MFS_trans_sf"/>
</dbReference>
<evidence type="ECO:0000256" key="9">
    <source>
        <dbReference type="SAM" id="Phobius"/>
    </source>
</evidence>
<feature type="transmembrane region" description="Helical" evidence="9">
    <location>
        <begin position="454"/>
        <end position="473"/>
    </location>
</feature>
<dbReference type="STRING" id="1547445.LO80_01190"/>
<feature type="transmembrane region" description="Helical" evidence="9">
    <location>
        <begin position="342"/>
        <end position="365"/>
    </location>
</feature>
<dbReference type="HOGENOM" id="CLU_004790_0_0_6"/>
<comment type="subcellular location">
    <subcellularLocation>
        <location evidence="1">Cell membrane</location>
        <topology evidence="1">Multi-pass membrane protein</topology>
    </subcellularLocation>
    <subcellularLocation>
        <location evidence="8">Membrane</location>
        <topology evidence="8">Multi-pass membrane protein</topology>
    </subcellularLocation>
</comment>
<dbReference type="Pfam" id="PF00854">
    <property type="entry name" value="PTR2"/>
    <property type="match status" value="1"/>
</dbReference>
<organism evidence="10 11">
    <name type="scientific">Candidatus Francisella endociliophora</name>
    <dbReference type="NCBI Taxonomy" id="653937"/>
    <lineage>
        <taxon>Bacteria</taxon>
        <taxon>Pseudomonadati</taxon>
        <taxon>Pseudomonadota</taxon>
        <taxon>Gammaproteobacteria</taxon>
        <taxon>Thiotrichales</taxon>
        <taxon>Francisellaceae</taxon>
        <taxon>Francisella</taxon>
    </lineage>
</organism>
<feature type="transmembrane region" description="Helical" evidence="9">
    <location>
        <begin position="204"/>
        <end position="224"/>
    </location>
</feature>
<dbReference type="InterPro" id="IPR000109">
    <property type="entry name" value="POT_fam"/>
</dbReference>
<dbReference type="GO" id="GO:0006857">
    <property type="term" value="P:oligopeptide transport"/>
    <property type="evidence" value="ECO:0007669"/>
    <property type="project" value="InterPro"/>
</dbReference>